<dbReference type="Gene3D" id="3.90.230.10">
    <property type="entry name" value="Creatinase/methionine aminopeptidase superfamily"/>
    <property type="match status" value="1"/>
</dbReference>
<accession>A0A2R6PMX9</accession>
<protein>
    <recommendedName>
        <fullName evidence="2">Peptidase M24 domain-containing protein</fullName>
    </recommendedName>
</protein>
<evidence type="ECO:0000313" key="4">
    <source>
        <dbReference type="Proteomes" id="UP000186601"/>
    </source>
</evidence>
<feature type="chain" id="PRO_5015351379" description="Peptidase M24 domain-containing protein" evidence="1">
    <location>
        <begin position="32"/>
        <end position="452"/>
    </location>
</feature>
<dbReference type="OrthoDB" id="3632757at2759"/>
<dbReference type="EMBL" id="MLYV02000468">
    <property type="protein sequence ID" value="PSR93772.1"/>
    <property type="molecule type" value="Genomic_DNA"/>
</dbReference>
<dbReference type="AlphaFoldDB" id="A0A2R6PMX9"/>
<reference evidence="3 4" key="1">
    <citation type="submission" date="2018-02" db="EMBL/GenBank/DDBJ databases">
        <title>Genome sequence of the basidiomycete white-rot fungus Phlebia centrifuga.</title>
        <authorList>
            <person name="Granchi Z."/>
            <person name="Peng M."/>
            <person name="de Vries R.P."/>
            <person name="Hilden K."/>
            <person name="Makela M.R."/>
            <person name="Grigoriev I."/>
            <person name="Riley R."/>
        </authorList>
    </citation>
    <scope>NUCLEOTIDE SEQUENCE [LARGE SCALE GENOMIC DNA]</scope>
    <source>
        <strain evidence="3 4">FBCC195</strain>
    </source>
</reference>
<dbReference type="STRING" id="98765.A0A2R6PMX9"/>
<evidence type="ECO:0000256" key="1">
    <source>
        <dbReference type="SAM" id="SignalP"/>
    </source>
</evidence>
<sequence>MFEDSTFTLPRTMLWSFWLAISLNFLGGTVGQLHPREPAQYRTLPSLREQALILDRWRDERVARIPELLKKYNVDAWLVILSLPISQREYAEDTIWWSIKDATEFASHRRTVLLFHTNSSSLAGSPNPLRWVDNTGQVWPELRSTLRAYNPERIAINVDRNIAFGGGLHVGEWDVLHEQLGDSWMEKIVNQPMIGIEYVANRVPGQLQYYKMLQETTWAMIEEAFSEQVIQPGVTTTEDVEWWYREKMRFLNVSTWNHPRVSVITPESFPGWAGTKDTIREGDLLHVDFGITAMGMNTDTQHMAYVLRASEGETDAPVGLKEGLRKANRMQDIALEKMQAGKTGNEVLKECLTQMDSEGITGQIYSHPIGDWGHAAGAVMGELRILPNTYYSIELYAYHFVPERNETLRFRIEEDAYWVSDKQGWQFVRGRQERFHLVNWASNLNVQALQIQ</sequence>
<evidence type="ECO:0000313" key="3">
    <source>
        <dbReference type="EMBL" id="PSR93772.1"/>
    </source>
</evidence>
<proteinExistence type="predicted"/>
<dbReference type="InterPro" id="IPR036005">
    <property type="entry name" value="Creatinase/aminopeptidase-like"/>
</dbReference>
<name>A0A2R6PMX9_9APHY</name>
<dbReference type="Pfam" id="PF00557">
    <property type="entry name" value="Peptidase_M24"/>
    <property type="match status" value="1"/>
</dbReference>
<feature type="signal peptide" evidence="1">
    <location>
        <begin position="1"/>
        <end position="31"/>
    </location>
</feature>
<keyword evidence="4" id="KW-1185">Reference proteome</keyword>
<comment type="caution">
    <text evidence="3">The sequence shown here is derived from an EMBL/GenBank/DDBJ whole genome shotgun (WGS) entry which is preliminary data.</text>
</comment>
<evidence type="ECO:0000259" key="2">
    <source>
        <dbReference type="Pfam" id="PF00557"/>
    </source>
</evidence>
<gene>
    <name evidence="3" type="ORF">PHLCEN_2v4667</name>
</gene>
<feature type="domain" description="Peptidase M24" evidence="2">
    <location>
        <begin position="219"/>
        <end position="413"/>
    </location>
</feature>
<dbReference type="Proteomes" id="UP000186601">
    <property type="component" value="Unassembled WGS sequence"/>
</dbReference>
<dbReference type="SUPFAM" id="SSF55920">
    <property type="entry name" value="Creatinase/aminopeptidase"/>
    <property type="match status" value="1"/>
</dbReference>
<organism evidence="3 4">
    <name type="scientific">Hermanssonia centrifuga</name>
    <dbReference type="NCBI Taxonomy" id="98765"/>
    <lineage>
        <taxon>Eukaryota</taxon>
        <taxon>Fungi</taxon>
        <taxon>Dikarya</taxon>
        <taxon>Basidiomycota</taxon>
        <taxon>Agaricomycotina</taxon>
        <taxon>Agaricomycetes</taxon>
        <taxon>Polyporales</taxon>
        <taxon>Meruliaceae</taxon>
        <taxon>Hermanssonia</taxon>
    </lineage>
</organism>
<keyword evidence="1" id="KW-0732">Signal</keyword>
<dbReference type="InterPro" id="IPR000994">
    <property type="entry name" value="Pept_M24"/>
</dbReference>